<evidence type="ECO:0000313" key="2">
    <source>
        <dbReference type="EMBL" id="CAF3779334.1"/>
    </source>
</evidence>
<feature type="transmembrane region" description="Helical" evidence="1">
    <location>
        <begin position="385"/>
        <end position="407"/>
    </location>
</feature>
<evidence type="ECO:0000313" key="3">
    <source>
        <dbReference type="Proteomes" id="UP000663868"/>
    </source>
</evidence>
<comment type="caution">
    <text evidence="2">The sequence shown here is derived from an EMBL/GenBank/DDBJ whole genome shotgun (WGS) entry which is preliminary data.</text>
</comment>
<organism evidence="2 3">
    <name type="scientific">Adineta steineri</name>
    <dbReference type="NCBI Taxonomy" id="433720"/>
    <lineage>
        <taxon>Eukaryota</taxon>
        <taxon>Metazoa</taxon>
        <taxon>Spiralia</taxon>
        <taxon>Gnathifera</taxon>
        <taxon>Rotifera</taxon>
        <taxon>Eurotatoria</taxon>
        <taxon>Bdelloidea</taxon>
        <taxon>Adinetida</taxon>
        <taxon>Adinetidae</taxon>
        <taxon>Adineta</taxon>
    </lineage>
</organism>
<sequence length="424" mass="49223">MPWKERFYRWYTKILQFLLGFNIFRYDFAPTTDQHQIKAQIVATRVYLVLLAISLCTLITYTTQIYVTEPVSIKSPTYNQFLSIYTTYSETLSCPCTNSSIAYDQFIYLDVFYHQICHSVFTTDTWRHLIDSTSNPNEVSLNFRYIGGPLFYVLNSFCSLSEITVTDGMIDFNATQLISGTVLPLDTFNVQVENIIRSFISTITREFTRSRQLIRDQIQYNGIMSGLYTNFYYTSFMHEQIIDDEGVDFYTLSRVYANQSSNCSCDDTPFCKTPAFIDDDDNSIHIPGIYFGCYIVESLLQSNLKCFYNQTCIDELRYVLNSSVALNTSALNVTIQSQYERNETIEHIVDQLMIEQWRNTTSHELYYNRCHPSVCSYTYASKKNWLNVLTSIIVPLGGLNLILKIIVPRIIMLIWSRLRTNPGK</sequence>
<accession>A0A819A3Y4</accession>
<keyword evidence="1" id="KW-0812">Transmembrane</keyword>
<evidence type="ECO:0000256" key="1">
    <source>
        <dbReference type="SAM" id="Phobius"/>
    </source>
</evidence>
<keyword evidence="1" id="KW-0472">Membrane</keyword>
<gene>
    <name evidence="2" type="ORF">KXQ929_LOCUS15833</name>
</gene>
<name>A0A819A3Y4_9BILA</name>
<dbReference type="AlphaFoldDB" id="A0A819A3Y4"/>
<proteinExistence type="predicted"/>
<reference evidence="2" key="1">
    <citation type="submission" date="2021-02" db="EMBL/GenBank/DDBJ databases">
        <authorList>
            <person name="Nowell W R."/>
        </authorList>
    </citation>
    <scope>NUCLEOTIDE SEQUENCE</scope>
</reference>
<keyword evidence="1" id="KW-1133">Transmembrane helix</keyword>
<dbReference type="Proteomes" id="UP000663868">
    <property type="component" value="Unassembled WGS sequence"/>
</dbReference>
<dbReference type="EMBL" id="CAJOBB010000934">
    <property type="protein sequence ID" value="CAF3779334.1"/>
    <property type="molecule type" value="Genomic_DNA"/>
</dbReference>
<protein>
    <submittedName>
        <fullName evidence="2">Uncharacterized protein</fullName>
    </submittedName>
</protein>
<feature type="transmembrane region" description="Helical" evidence="1">
    <location>
        <begin position="46"/>
        <end position="67"/>
    </location>
</feature>